<dbReference type="InterPro" id="IPR032374">
    <property type="entry name" value="SGTA_dimer"/>
</dbReference>
<organism evidence="18 19">
    <name type="scientific">Sus scrofa</name>
    <name type="common">Pig</name>
    <dbReference type="NCBI Taxonomy" id="9823"/>
    <lineage>
        <taxon>Eukaryota</taxon>
        <taxon>Metazoa</taxon>
        <taxon>Chordata</taxon>
        <taxon>Craniata</taxon>
        <taxon>Vertebrata</taxon>
        <taxon>Euteleostomi</taxon>
        <taxon>Mammalia</taxon>
        <taxon>Eutheria</taxon>
        <taxon>Laurasiatheria</taxon>
        <taxon>Artiodactyla</taxon>
        <taxon>Suina</taxon>
        <taxon>Suidae</taxon>
        <taxon>Sus</taxon>
    </lineage>
</organism>
<keyword evidence="4" id="KW-0963">Cytoplasm</keyword>
<feature type="region of interest" description="Disordered" evidence="16">
    <location>
        <begin position="122"/>
        <end position="154"/>
    </location>
</feature>
<dbReference type="Ensembl" id="ENSSSCT00030010204.1">
    <property type="protein sequence ID" value="ENSSSCP00030004379.1"/>
    <property type="gene ID" value="ENSSSCG00030007576.1"/>
</dbReference>
<evidence type="ECO:0000256" key="6">
    <source>
        <dbReference type="ARBA" id="ARBA00022737"/>
    </source>
</evidence>
<evidence type="ECO:0000313" key="19">
    <source>
        <dbReference type="Proteomes" id="UP000694570"/>
    </source>
</evidence>
<keyword evidence="5" id="KW-0597">Phosphoprotein</keyword>
<evidence type="ECO:0000256" key="5">
    <source>
        <dbReference type="ARBA" id="ARBA00022553"/>
    </source>
</evidence>
<evidence type="ECO:0000256" key="8">
    <source>
        <dbReference type="ARBA" id="ARBA00022990"/>
    </source>
</evidence>
<evidence type="ECO:0000313" key="18">
    <source>
        <dbReference type="Ensembl" id="ENSSSCP00030004379.1"/>
    </source>
</evidence>
<comment type="function">
    <text evidence="11">Co-chaperone that binds misfolded and hydrophobic patches-containing client proteins in the cytosol. Mediates their targeting to the endoplasmic reticulum but also regulates their sorting to the proteasome when targeting fails. Functions in tail-anchored/type II transmembrane proteins membrane insertion constituting with ASNA1 and the BAG6 complex a targeting module. Functions upstream of the BAG6 complex and ASNA1, binding more rapidly the transmembrane domain of newly synthesized proteins. It is also involved in the regulation of the endoplasmic reticulum-associated misfolded protein catabolic process via its interaction with BAG6: collaborates with the BAG6 complex to maintain hydrophobic substrates in non-ubiquitinated states. Competes with RNF126 for interaction with BAG6, preventing the ubiquitination of client proteins associated with the BAG6 complex. Binds directly to HSC70 and HSP70 and regulates their ATPase activity.</text>
</comment>
<evidence type="ECO:0000256" key="15">
    <source>
        <dbReference type="PROSITE-ProRule" id="PRU00339"/>
    </source>
</evidence>
<dbReference type="Pfam" id="PF13181">
    <property type="entry name" value="TPR_8"/>
    <property type="match status" value="1"/>
</dbReference>
<dbReference type="InterPro" id="IPR019734">
    <property type="entry name" value="TPR_rpt"/>
</dbReference>
<name>A0A8D0VD98_PIG</name>
<evidence type="ECO:0000256" key="7">
    <source>
        <dbReference type="ARBA" id="ARBA00022803"/>
    </source>
</evidence>
<keyword evidence="9" id="KW-0143">Chaperone</keyword>
<dbReference type="GO" id="GO:0042802">
    <property type="term" value="F:identical protein binding"/>
    <property type="evidence" value="ECO:0007669"/>
    <property type="project" value="UniProtKB-ARBA"/>
</dbReference>
<accession>A0A8D0VD98</accession>
<comment type="subcellular location">
    <subcellularLocation>
        <location evidence="2">Cytoplasm</location>
    </subcellularLocation>
    <subcellularLocation>
        <location evidence="1">Nucleus</location>
    </subcellularLocation>
</comment>
<dbReference type="GO" id="GO:0005737">
    <property type="term" value="C:cytoplasm"/>
    <property type="evidence" value="ECO:0007669"/>
    <property type="project" value="UniProtKB-SubCell"/>
</dbReference>
<feature type="domain" description="SGTA homodimerisation" evidence="17">
    <location>
        <begin position="3"/>
        <end position="63"/>
    </location>
</feature>
<feature type="repeat" description="TPR" evidence="15">
    <location>
        <begin position="213"/>
        <end position="246"/>
    </location>
</feature>
<feature type="repeat" description="TPR" evidence="15">
    <location>
        <begin position="145"/>
        <end position="178"/>
    </location>
</feature>
<reference evidence="18" key="1">
    <citation type="submission" date="2025-08" db="UniProtKB">
        <authorList>
            <consortium name="Ensembl"/>
        </authorList>
    </citation>
    <scope>IDENTIFICATION</scope>
</reference>
<dbReference type="GO" id="GO:0016020">
    <property type="term" value="C:membrane"/>
    <property type="evidence" value="ECO:0007669"/>
    <property type="project" value="UniProtKB-ARBA"/>
</dbReference>
<comment type="subunit">
    <text evidence="12">Homodimer. Homooligomer. Interacts with DNAJC5 and DNAJC5B. Interacts (via TPR repeats) with HSP90AA1. Interacts (via Gln-rich region) with SLC2A1. Interacts with HSP90AB1. Interacts (via TPR repeats) with HSPA8/Hsc70; the interaction is direct. Interacts with BAG6 (via ubiquitin-like domain); interaction prevents interaction between BAG6 and RNF126. Forms a multiprotein complex, at least composed of DNAJB12, DNAJB14, HSPA8/Hsc70 and SGTA; interaction with DNAJB14 and HSPA8/Hsc70 is direct.</text>
</comment>
<dbReference type="PROSITE" id="PS50293">
    <property type="entry name" value="TPR_REGION"/>
    <property type="match status" value="1"/>
</dbReference>
<dbReference type="SMART" id="SM00028">
    <property type="entry name" value="TPR"/>
    <property type="match status" value="3"/>
</dbReference>
<dbReference type="InterPro" id="IPR047150">
    <property type="entry name" value="SGT"/>
</dbReference>
<evidence type="ECO:0000256" key="1">
    <source>
        <dbReference type="ARBA" id="ARBA00004123"/>
    </source>
</evidence>
<comment type="similarity">
    <text evidence="3">Belongs to the SGT family.</text>
</comment>
<keyword evidence="10" id="KW-0539">Nucleus</keyword>
<dbReference type="Pfam" id="PF00515">
    <property type="entry name" value="TPR_1"/>
    <property type="match status" value="2"/>
</dbReference>
<dbReference type="FunFam" id="1.25.40.10:FF:000108">
    <property type="entry name" value="Small glutamine-rich tetratricopeptide repeat-containing protein alpha"/>
    <property type="match status" value="1"/>
</dbReference>
<dbReference type="PANTHER" id="PTHR45831">
    <property type="entry name" value="LD24721P"/>
    <property type="match status" value="1"/>
</dbReference>
<keyword evidence="7 15" id="KW-0802">TPR repeat</keyword>
<evidence type="ECO:0000256" key="13">
    <source>
        <dbReference type="ARBA" id="ARBA00070804"/>
    </source>
</evidence>
<keyword evidence="8" id="KW-0007">Acetylation</keyword>
<dbReference type="SUPFAM" id="SSF48452">
    <property type="entry name" value="TPR-like"/>
    <property type="match status" value="1"/>
</dbReference>
<evidence type="ECO:0000256" key="4">
    <source>
        <dbReference type="ARBA" id="ARBA00022490"/>
    </source>
</evidence>
<evidence type="ECO:0000256" key="16">
    <source>
        <dbReference type="SAM" id="MobiDB-lite"/>
    </source>
</evidence>
<evidence type="ECO:0000256" key="2">
    <source>
        <dbReference type="ARBA" id="ARBA00004496"/>
    </source>
</evidence>
<sequence>MDNKKRLAYAIIRFLHDQLRHGGLSPDAQESLEVAIQCLETAFGVTVEDSDLALPQTLSEIFEAAASGKVSLCAVGLWLGLGQGSELLSLSTSFPCVGGPGGAQRRTAVSCSPSNSSPLFCGQEVPQDLRSPQQTPPSEEDSAEAERLKTEGNEQMKVENFEAAVHFYGKAIELNPSNAVYFCNRAAAYSKLGNYAGAVQDCERAICIDPSYSKAYGRMGLALSSLNKHTEAVAYYRKALELDPDNETYKSNLKVAELRLREAPSPVSPLGTSHGDRVVGQTLLRRGVEGWACPVWEEGRGGGQHVFNGVFLYGKKLIFTDPQEEEGACPGKPSGSWGTEPVVWIPQKEQAGGRVRSGFASLNDPWALGQGLPGVMRAGTGP</sequence>
<evidence type="ECO:0000256" key="3">
    <source>
        <dbReference type="ARBA" id="ARBA00008175"/>
    </source>
</evidence>
<protein>
    <recommendedName>
        <fullName evidence="13">Small glutamine-rich tetratricopeptide repeat-containing protein alpha</fullName>
    </recommendedName>
    <alternativeName>
        <fullName evidence="14">Alpha-SGT</fullName>
    </alternativeName>
</protein>
<feature type="compositionally biased region" description="Basic and acidic residues" evidence="16">
    <location>
        <begin position="144"/>
        <end position="154"/>
    </location>
</feature>
<evidence type="ECO:0000256" key="14">
    <source>
        <dbReference type="ARBA" id="ARBA00076853"/>
    </source>
</evidence>
<feature type="repeat" description="TPR" evidence="15">
    <location>
        <begin position="179"/>
        <end position="212"/>
    </location>
</feature>
<dbReference type="FunFam" id="1.20.5.420:FF:000002">
    <property type="entry name" value="Small glutamine-rich tetratricopeptide repeat-containing protein alpha"/>
    <property type="match status" value="1"/>
</dbReference>
<dbReference type="Gene3D" id="1.25.40.10">
    <property type="entry name" value="Tetratricopeptide repeat domain"/>
    <property type="match status" value="1"/>
</dbReference>
<evidence type="ECO:0000256" key="12">
    <source>
        <dbReference type="ARBA" id="ARBA00062864"/>
    </source>
</evidence>
<evidence type="ECO:0000259" key="17">
    <source>
        <dbReference type="Pfam" id="PF16546"/>
    </source>
</evidence>
<dbReference type="InterPro" id="IPR011990">
    <property type="entry name" value="TPR-like_helical_dom_sf"/>
</dbReference>
<dbReference type="AlphaFoldDB" id="A0A8D0VD98"/>
<dbReference type="Proteomes" id="UP000694570">
    <property type="component" value="Unplaced"/>
</dbReference>
<proteinExistence type="inferred from homology"/>
<dbReference type="Gene3D" id="1.20.5.420">
    <property type="entry name" value="Immunoglobulin FC, subunit C"/>
    <property type="match status" value="1"/>
</dbReference>
<dbReference type="PROSITE" id="PS50005">
    <property type="entry name" value="TPR"/>
    <property type="match status" value="3"/>
</dbReference>
<dbReference type="Pfam" id="PF16546">
    <property type="entry name" value="SGTA_dimer"/>
    <property type="match status" value="1"/>
</dbReference>
<dbReference type="GO" id="GO:0005634">
    <property type="term" value="C:nucleus"/>
    <property type="evidence" value="ECO:0007669"/>
    <property type="project" value="UniProtKB-SubCell"/>
</dbReference>
<dbReference type="PANTHER" id="PTHR45831:SF3">
    <property type="entry name" value="SMALL GLUTAMINE-RICH TETRATRICOPEPTIDE REPEAT-CONTAINING PROTEIN ALPHA"/>
    <property type="match status" value="1"/>
</dbReference>
<evidence type="ECO:0000256" key="10">
    <source>
        <dbReference type="ARBA" id="ARBA00023242"/>
    </source>
</evidence>
<evidence type="ECO:0000256" key="11">
    <source>
        <dbReference type="ARBA" id="ARBA00054833"/>
    </source>
</evidence>
<evidence type="ECO:0000256" key="9">
    <source>
        <dbReference type="ARBA" id="ARBA00023186"/>
    </source>
</evidence>
<keyword evidence="6" id="KW-0677">Repeat</keyword>